<evidence type="ECO:0000256" key="10">
    <source>
        <dbReference type="ARBA" id="ARBA00057735"/>
    </source>
</evidence>
<feature type="transmembrane region" description="Helical" evidence="13">
    <location>
        <begin position="144"/>
        <end position="162"/>
    </location>
</feature>
<dbReference type="Proteomes" id="UP000556084">
    <property type="component" value="Unassembled WGS sequence"/>
</dbReference>
<feature type="transmembrane region" description="Helical" evidence="13">
    <location>
        <begin position="424"/>
        <end position="444"/>
    </location>
</feature>
<evidence type="ECO:0000256" key="11">
    <source>
        <dbReference type="HAMAP-Rule" id="MF_00165"/>
    </source>
</evidence>
<dbReference type="FunFam" id="3.40.50.300:FF:000225">
    <property type="entry name" value="Thymidylate kinase"/>
    <property type="match status" value="1"/>
</dbReference>
<dbReference type="GO" id="GO:0006235">
    <property type="term" value="P:dTTP biosynthetic process"/>
    <property type="evidence" value="ECO:0007669"/>
    <property type="project" value="UniProtKB-UniRule"/>
</dbReference>
<evidence type="ECO:0000256" key="12">
    <source>
        <dbReference type="SAM" id="MobiDB-lite"/>
    </source>
</evidence>
<feature type="compositionally biased region" description="Basic and acidic residues" evidence="12">
    <location>
        <begin position="956"/>
        <end position="969"/>
    </location>
</feature>
<feature type="binding site" evidence="11">
    <location>
        <begin position="519"/>
        <end position="526"/>
    </location>
    <ligand>
        <name>ATP</name>
        <dbReference type="ChEBI" id="CHEBI:30616"/>
    </ligand>
</feature>
<feature type="region of interest" description="Disordered" evidence="12">
    <location>
        <begin position="760"/>
        <end position="847"/>
    </location>
</feature>
<dbReference type="Gene3D" id="3.40.50.300">
    <property type="entry name" value="P-loop containing nucleotide triphosphate hydrolases"/>
    <property type="match status" value="1"/>
</dbReference>
<feature type="transmembrane region" description="Helical" evidence="13">
    <location>
        <begin position="456"/>
        <end position="480"/>
    </location>
</feature>
<feature type="compositionally biased region" description="Basic and acidic residues" evidence="12">
    <location>
        <begin position="983"/>
        <end position="996"/>
    </location>
</feature>
<dbReference type="PROSITE" id="PS01331">
    <property type="entry name" value="THYMIDYLATE_KINASE"/>
    <property type="match status" value="1"/>
</dbReference>
<feature type="compositionally biased region" description="Low complexity" evidence="12">
    <location>
        <begin position="929"/>
        <end position="948"/>
    </location>
</feature>
<dbReference type="NCBIfam" id="TIGR00041">
    <property type="entry name" value="DTMP_kinase"/>
    <property type="match status" value="1"/>
</dbReference>
<evidence type="ECO:0000256" key="9">
    <source>
        <dbReference type="ARBA" id="ARBA00048743"/>
    </source>
</evidence>
<dbReference type="GO" id="GO:0004798">
    <property type="term" value="F:dTMP kinase activity"/>
    <property type="evidence" value="ECO:0007669"/>
    <property type="project" value="UniProtKB-UniRule"/>
</dbReference>
<reference evidence="15 16" key="1">
    <citation type="submission" date="2020-08" db="EMBL/GenBank/DDBJ databases">
        <title>Genomic Encyclopedia of Type Strains, Phase III (KMG-III): the genomes of soil and plant-associated and newly described type strains.</title>
        <authorList>
            <person name="Whitman W."/>
        </authorList>
    </citation>
    <scope>NUCLEOTIDE SEQUENCE [LARGE SCALE GENOMIC DNA]</scope>
    <source>
        <strain evidence="15 16">CECT 3266</strain>
    </source>
</reference>
<keyword evidence="13" id="KW-1133">Transmembrane helix</keyword>
<dbReference type="Pfam" id="PF02223">
    <property type="entry name" value="Thymidylate_kin"/>
    <property type="match status" value="1"/>
</dbReference>
<keyword evidence="8 11" id="KW-0067">ATP-binding</keyword>
<accession>A0A7W7PMA4</accession>
<evidence type="ECO:0000256" key="7">
    <source>
        <dbReference type="ARBA" id="ARBA00022777"/>
    </source>
</evidence>
<comment type="similarity">
    <text evidence="1 11">Belongs to the thymidylate kinase family.</text>
</comment>
<keyword evidence="5 11" id="KW-0545">Nucleotide biosynthesis</keyword>
<feature type="compositionally biased region" description="Basic and acidic residues" evidence="12">
    <location>
        <begin position="1164"/>
        <end position="1190"/>
    </location>
</feature>
<dbReference type="GO" id="GO:0006227">
    <property type="term" value="P:dUDP biosynthetic process"/>
    <property type="evidence" value="ECO:0007669"/>
    <property type="project" value="TreeGrafter"/>
</dbReference>
<feature type="transmembrane region" description="Helical" evidence="13">
    <location>
        <begin position="39"/>
        <end position="64"/>
    </location>
</feature>
<keyword evidence="13" id="KW-0812">Transmembrane</keyword>
<feature type="region of interest" description="Disordered" evidence="12">
    <location>
        <begin position="264"/>
        <end position="289"/>
    </location>
</feature>
<comment type="caution">
    <text evidence="15">The sequence shown here is derived from an EMBL/GenBank/DDBJ whole genome shotgun (WGS) entry which is preliminary data.</text>
</comment>
<proteinExistence type="inferred from homology"/>
<comment type="function">
    <text evidence="10 11">Phosphorylation of dTMP to form dTDP in both de novo and salvage pathways of dTTP synthesis.</text>
</comment>
<keyword evidence="16" id="KW-1185">Reference proteome</keyword>
<evidence type="ECO:0000256" key="2">
    <source>
        <dbReference type="ARBA" id="ARBA00012980"/>
    </source>
</evidence>
<evidence type="ECO:0000256" key="13">
    <source>
        <dbReference type="SAM" id="Phobius"/>
    </source>
</evidence>
<feature type="transmembrane region" description="Helical" evidence="13">
    <location>
        <begin position="294"/>
        <end position="321"/>
    </location>
</feature>
<sequence>MTRAEQPTVVTPTSGALAADSRERAVRSLLRFPPLRRLWSAQFAGGVGDSLSVLVLLLLSFQAATATGSFGGGYRGAAFAVAAVIGARLVATLLFGAVLLGPLSSLFAPAGPLDRRWTMIGADGVRLALLAVAPTWIDWSGDKALAWLLITAFVVGVAERVWTVAKDGALPALLPGAPPEGAAVRPLPDHYEALRRLSLRTTFVALPVAAAALVVITLFGNLLGSGIGWFHAHQAALGSYLAAALFGVSVAVLYFLTLPVRSEGAQGPRARSPLEGMRRPKDAHGKPDTGRTGAIPVLVLACAAVAGAIAAAVGVAALQAVDLGGGPVAFGLLVLALGGGPVIGIRGARKVLPGFSRRRLLALALALTGLALLAAGLVPDPTSVLLLTLVAGVSAGIVANTGHSLLDQETEESRRLRTTEHLHAVVRVSVALGALVAPLLAAFIGPHRMESGSFVFAHGGASFTLMLVGALLLPVGALVLGKTDDRHGVPFHRDLMDVLRGGDPAQAPAGSGFFIAFEGGDGAGKSTQVQAVADWIRAKGHEVVVTREPGATPIGKRLRAILLDVSSAGLSDRAEALLYAADRAEHVDSVVRPALERGAVVITDRYIDSSVAYQGAGRNLSPTEIARINRWATGGLVPHLTVLLDVSPETARERFTEAPDRLESEPAEFHQRVRAGFLTLAAADPTRYLVVDAGQEPEAVTTVVRHRLDELLPLSAAEIEAREAARKAAEEEALKRAQEEAARKAEEERLERERQKQLARLRAEEEERKRREAEEAERREAERLAEEARQRAEEARRQAEEERKRREAEDRARAAEQERLRKQAEEEARLRAEAEERRREKQRKAEEALLRAERARVAAEAAVAGAAVAADAPTGAAAEASMAAAADALTVETAMPAPEGAGGTAEGRSAAREAVGGRVADLRKAEADAGTPVAAEASAASPADGAGETQTVEAPVVHRPDPRGDVWHGDDDETQTIQSPVAHKPDPHDAVPHGAEDETALLPPVRGAEDETALLPPVRGAEDETALLPPVRDAEDETAVLPPVRGAASAARPADQRVTWGMEPQQAEEGRADAEETAVLPKPPVRPENPADRVPTWLFRPEDEGGKDTARPAQGGESERTRELPKIQAEADASSEPDDARSGRRSRRRPEWADDAPTLADELLGGRDRRGGRDARDPREARGDEGRDRS</sequence>
<feature type="region of interest" description="Disordered" evidence="12">
    <location>
        <begin position="1029"/>
        <end position="1190"/>
    </location>
</feature>
<feature type="transmembrane region" description="Helical" evidence="13">
    <location>
        <begin position="384"/>
        <end position="403"/>
    </location>
</feature>
<feature type="region of interest" description="Disordered" evidence="12">
    <location>
        <begin position="896"/>
        <end position="1000"/>
    </location>
</feature>
<dbReference type="InterPro" id="IPR027417">
    <property type="entry name" value="P-loop_NTPase"/>
</dbReference>
<dbReference type="AlphaFoldDB" id="A0A7W7PMA4"/>
<feature type="compositionally biased region" description="Basic and acidic residues" evidence="12">
    <location>
        <begin position="1100"/>
        <end position="1110"/>
    </location>
</feature>
<evidence type="ECO:0000313" key="16">
    <source>
        <dbReference type="Proteomes" id="UP000556084"/>
    </source>
</evidence>
<dbReference type="HAMAP" id="MF_00165">
    <property type="entry name" value="Thymidylate_kinase"/>
    <property type="match status" value="1"/>
</dbReference>
<evidence type="ECO:0000256" key="3">
    <source>
        <dbReference type="ARBA" id="ARBA00017144"/>
    </source>
</evidence>
<name>A0A7W7PMA4_9ACTN</name>
<dbReference type="RefSeq" id="WP_184350101.1">
    <property type="nucleotide sequence ID" value="NZ_JACHJH010000004.1"/>
</dbReference>
<dbReference type="PANTHER" id="PTHR10344">
    <property type="entry name" value="THYMIDYLATE KINASE"/>
    <property type="match status" value="1"/>
</dbReference>
<organism evidence="15 16">
    <name type="scientific">Streptomyces olivoverticillatus</name>
    <dbReference type="NCBI Taxonomy" id="66427"/>
    <lineage>
        <taxon>Bacteria</taxon>
        <taxon>Bacillati</taxon>
        <taxon>Actinomycetota</taxon>
        <taxon>Actinomycetes</taxon>
        <taxon>Kitasatosporales</taxon>
        <taxon>Streptomycetaceae</taxon>
        <taxon>Streptomyces</taxon>
    </lineage>
</organism>
<dbReference type="CDD" id="cd01672">
    <property type="entry name" value="TMPK"/>
    <property type="match status" value="1"/>
</dbReference>
<gene>
    <name evidence="11" type="primary">tmk</name>
    <name evidence="15" type="ORF">FHS39_003337</name>
</gene>
<dbReference type="EMBL" id="JACHJH010000004">
    <property type="protein sequence ID" value="MBB4894303.1"/>
    <property type="molecule type" value="Genomic_DNA"/>
</dbReference>
<evidence type="ECO:0000256" key="1">
    <source>
        <dbReference type="ARBA" id="ARBA00009776"/>
    </source>
</evidence>
<comment type="catalytic activity">
    <reaction evidence="9 11">
        <text>dTMP + ATP = dTDP + ADP</text>
        <dbReference type="Rhea" id="RHEA:13517"/>
        <dbReference type="ChEBI" id="CHEBI:30616"/>
        <dbReference type="ChEBI" id="CHEBI:58369"/>
        <dbReference type="ChEBI" id="CHEBI:63528"/>
        <dbReference type="ChEBI" id="CHEBI:456216"/>
        <dbReference type="EC" id="2.7.4.9"/>
    </reaction>
</comment>
<evidence type="ECO:0000256" key="5">
    <source>
        <dbReference type="ARBA" id="ARBA00022727"/>
    </source>
</evidence>
<keyword evidence="13" id="KW-0472">Membrane</keyword>
<dbReference type="InterPro" id="IPR039430">
    <property type="entry name" value="Thymidylate_kin-like_dom"/>
</dbReference>
<feature type="domain" description="Thymidylate kinase-like" evidence="14">
    <location>
        <begin position="517"/>
        <end position="701"/>
    </location>
</feature>
<evidence type="ECO:0000313" key="15">
    <source>
        <dbReference type="EMBL" id="MBB4894303.1"/>
    </source>
</evidence>
<evidence type="ECO:0000256" key="4">
    <source>
        <dbReference type="ARBA" id="ARBA00022679"/>
    </source>
</evidence>
<dbReference type="EC" id="2.7.4.9" evidence="2 11"/>
<evidence type="ECO:0000256" key="8">
    <source>
        <dbReference type="ARBA" id="ARBA00022840"/>
    </source>
</evidence>
<dbReference type="SUPFAM" id="SSF103473">
    <property type="entry name" value="MFS general substrate transporter"/>
    <property type="match status" value="1"/>
</dbReference>
<evidence type="ECO:0000259" key="14">
    <source>
        <dbReference type="Pfam" id="PF02223"/>
    </source>
</evidence>
<protein>
    <recommendedName>
        <fullName evidence="3 11">Thymidylate kinase</fullName>
        <ecNumber evidence="2 11">2.7.4.9</ecNumber>
    </recommendedName>
    <alternativeName>
        <fullName evidence="11">dTMP kinase</fullName>
    </alternativeName>
</protein>
<dbReference type="PANTHER" id="PTHR10344:SF4">
    <property type="entry name" value="UMP-CMP KINASE 2, MITOCHONDRIAL"/>
    <property type="match status" value="1"/>
</dbReference>
<keyword evidence="6 11" id="KW-0547">Nucleotide-binding</keyword>
<dbReference type="InterPro" id="IPR036259">
    <property type="entry name" value="MFS_trans_sf"/>
</dbReference>
<feature type="compositionally biased region" description="Basic and acidic residues" evidence="12">
    <location>
        <begin position="276"/>
        <end position="289"/>
    </location>
</feature>
<evidence type="ECO:0000256" key="6">
    <source>
        <dbReference type="ARBA" id="ARBA00022741"/>
    </source>
</evidence>
<dbReference type="GO" id="GO:0006233">
    <property type="term" value="P:dTDP biosynthetic process"/>
    <property type="evidence" value="ECO:0007669"/>
    <property type="project" value="InterPro"/>
</dbReference>
<feature type="transmembrane region" description="Helical" evidence="13">
    <location>
        <begin position="360"/>
        <end position="378"/>
    </location>
</feature>
<feature type="transmembrane region" description="Helical" evidence="13">
    <location>
        <begin position="203"/>
        <end position="223"/>
    </location>
</feature>
<dbReference type="GO" id="GO:0005829">
    <property type="term" value="C:cytosol"/>
    <property type="evidence" value="ECO:0007669"/>
    <property type="project" value="TreeGrafter"/>
</dbReference>
<feature type="transmembrane region" description="Helical" evidence="13">
    <location>
        <begin position="327"/>
        <end position="348"/>
    </location>
</feature>
<dbReference type="InterPro" id="IPR018095">
    <property type="entry name" value="Thymidylate_kin_CS"/>
</dbReference>
<dbReference type="GO" id="GO:0005524">
    <property type="term" value="F:ATP binding"/>
    <property type="evidence" value="ECO:0007669"/>
    <property type="project" value="UniProtKB-UniRule"/>
</dbReference>
<keyword evidence="4 11" id="KW-0808">Transferase</keyword>
<feature type="transmembrane region" description="Helical" evidence="13">
    <location>
        <begin position="76"/>
        <end position="100"/>
    </location>
</feature>
<dbReference type="Gene3D" id="1.20.1250.20">
    <property type="entry name" value="MFS general substrate transporter like domains"/>
    <property type="match status" value="1"/>
</dbReference>
<feature type="transmembrane region" description="Helical" evidence="13">
    <location>
        <begin position="235"/>
        <end position="256"/>
    </location>
</feature>
<dbReference type="SUPFAM" id="SSF52540">
    <property type="entry name" value="P-loop containing nucleoside triphosphate hydrolases"/>
    <property type="match status" value="1"/>
</dbReference>
<keyword evidence="7 11" id="KW-0418">Kinase</keyword>
<dbReference type="InterPro" id="IPR018094">
    <property type="entry name" value="Thymidylate_kinase"/>
</dbReference>